<accession>A0AAQ3LYI1</accession>
<proteinExistence type="predicted"/>
<dbReference type="GO" id="GO:0031515">
    <property type="term" value="C:tRNA (m1A) methyltransferase complex"/>
    <property type="evidence" value="ECO:0007669"/>
    <property type="project" value="InterPro"/>
</dbReference>
<dbReference type="PROSITE" id="PS51620">
    <property type="entry name" value="SAM_TRM61"/>
    <property type="match status" value="1"/>
</dbReference>
<feature type="compositionally biased region" description="Low complexity" evidence="4">
    <location>
        <begin position="376"/>
        <end position="385"/>
    </location>
</feature>
<dbReference type="InterPro" id="IPR029063">
    <property type="entry name" value="SAM-dependent_MTases_sf"/>
</dbReference>
<dbReference type="Gene3D" id="3.40.50.150">
    <property type="entry name" value="Vaccinia Virus protein VP39"/>
    <property type="match status" value="1"/>
</dbReference>
<evidence type="ECO:0000256" key="1">
    <source>
        <dbReference type="ARBA" id="ARBA00012796"/>
    </source>
</evidence>
<organism evidence="5 6">
    <name type="scientific">Acrodontium crateriforme</name>
    <dbReference type="NCBI Taxonomy" id="150365"/>
    <lineage>
        <taxon>Eukaryota</taxon>
        <taxon>Fungi</taxon>
        <taxon>Dikarya</taxon>
        <taxon>Ascomycota</taxon>
        <taxon>Pezizomycotina</taxon>
        <taxon>Dothideomycetes</taxon>
        <taxon>Dothideomycetidae</taxon>
        <taxon>Mycosphaerellales</taxon>
        <taxon>Teratosphaeriaceae</taxon>
        <taxon>Acrodontium</taxon>
    </lineage>
</organism>
<dbReference type="InterPro" id="IPR014816">
    <property type="entry name" value="tRNA_MeTrfase_Gcd14"/>
</dbReference>
<dbReference type="Gene3D" id="3.10.330.20">
    <property type="match status" value="1"/>
</dbReference>
<evidence type="ECO:0000256" key="4">
    <source>
        <dbReference type="SAM" id="MobiDB-lite"/>
    </source>
</evidence>
<name>A0AAQ3LYI1_9PEZI</name>
<protein>
    <recommendedName>
        <fullName evidence="2">tRNA (adenine(58)-N(1))-methyltransferase catalytic subunit TRM61</fullName>
        <ecNumber evidence="1">2.1.1.220</ecNumber>
    </recommendedName>
    <alternativeName>
        <fullName evidence="3">tRNA(m1A58)-methyltransferase subunit TRM61</fullName>
    </alternativeName>
</protein>
<dbReference type="SUPFAM" id="SSF53335">
    <property type="entry name" value="S-adenosyl-L-methionine-dependent methyltransferases"/>
    <property type="match status" value="1"/>
</dbReference>
<dbReference type="AlphaFoldDB" id="A0AAQ3LYI1"/>
<dbReference type="PANTHER" id="PTHR12133">
    <property type="entry name" value="TRNA (ADENINE(58)-N(1))-METHYLTRANSFERASE"/>
    <property type="match status" value="1"/>
</dbReference>
<sequence length="436" mass="47435">MNFTNHICRSGKAVVQNVRPPCRIQQRLYSIANARPFKAGDSVLLRRTDDRLAPPIFVPRLVPGSKIDSHKGVIPHDNIIGRGVRELVPTERSQRAKTTPVSDGKSKNATCLWRLHQVKLDDYVRLTRRLVTPLYPQDAALVVNLMDLHVDPPTPLSPAESTNSGGAKLEILEAGTGHGALTLYLSRAIHAANSPFHPRGETTAEELAEWKASRNAVIHSIEISPKHSAHANKVVAGFQHGLYVNNVDFHVSSVGDWVSSALALHNGQPFLSRAFLDLPGSDSFLSDVTKALRTDAMLIVFNPSISQIMDCYERVKAEGMELDLERVVELGVNGGSGGREWDVRAVKPRSSLKKIGTNTTPSGLDTDADGSESSDEAASLSSGDAFIPSSAREHDGSPIDETWKMICRPKVGDMVVGGGFLAVFRKQRNSSYQSDS</sequence>
<feature type="compositionally biased region" description="Acidic residues" evidence="4">
    <location>
        <begin position="366"/>
        <end position="375"/>
    </location>
</feature>
<gene>
    <name evidence="5" type="ORF">R9X50_00096400</name>
</gene>
<reference evidence="5 6" key="1">
    <citation type="submission" date="2023-11" db="EMBL/GenBank/DDBJ databases">
        <title>An acidophilic fungus is an integral part of prey digestion in a carnivorous sundew plant.</title>
        <authorList>
            <person name="Tsai I.J."/>
        </authorList>
    </citation>
    <scope>NUCLEOTIDE SEQUENCE [LARGE SCALE GENOMIC DNA]</scope>
    <source>
        <strain evidence="5">169a</strain>
    </source>
</reference>
<dbReference type="GO" id="GO:0160107">
    <property type="term" value="F:tRNA (adenine(58)-N1)-methyltransferase activity"/>
    <property type="evidence" value="ECO:0007669"/>
    <property type="project" value="UniProtKB-EC"/>
</dbReference>
<keyword evidence="6" id="KW-1185">Reference proteome</keyword>
<dbReference type="GO" id="GO:0030488">
    <property type="term" value="P:tRNA methylation"/>
    <property type="evidence" value="ECO:0007669"/>
    <property type="project" value="InterPro"/>
</dbReference>
<dbReference type="EMBL" id="CP138580">
    <property type="protein sequence ID" value="WPG98178.1"/>
    <property type="molecule type" value="Genomic_DNA"/>
</dbReference>
<evidence type="ECO:0000256" key="3">
    <source>
        <dbReference type="ARBA" id="ARBA00033309"/>
    </source>
</evidence>
<feature type="region of interest" description="Disordered" evidence="4">
    <location>
        <begin position="352"/>
        <end position="398"/>
    </location>
</feature>
<evidence type="ECO:0000313" key="5">
    <source>
        <dbReference type="EMBL" id="WPG98178.1"/>
    </source>
</evidence>
<evidence type="ECO:0000313" key="6">
    <source>
        <dbReference type="Proteomes" id="UP001303373"/>
    </source>
</evidence>
<dbReference type="GO" id="GO:0005739">
    <property type="term" value="C:mitochondrion"/>
    <property type="evidence" value="ECO:0007669"/>
    <property type="project" value="TreeGrafter"/>
</dbReference>
<dbReference type="PANTHER" id="PTHR12133:SF1">
    <property type="entry name" value="TRNA (ADENINE(58)-N(1))-METHYLTRANSFERASE, MITOCHONDRIAL"/>
    <property type="match status" value="1"/>
</dbReference>
<dbReference type="EC" id="2.1.1.220" evidence="1"/>
<evidence type="ECO:0000256" key="2">
    <source>
        <dbReference type="ARBA" id="ARBA00015963"/>
    </source>
</evidence>
<dbReference type="Proteomes" id="UP001303373">
    <property type="component" value="Chromosome 1"/>
</dbReference>